<dbReference type="EMBL" id="JAMWMR010000022">
    <property type="protein sequence ID" value="MCN9243527.1"/>
    <property type="molecule type" value="Genomic_DNA"/>
</dbReference>
<name>A0ABT0ZJ12_9ACTN</name>
<organism evidence="1 2">
    <name type="scientific">Streptomyces macrolidinus</name>
    <dbReference type="NCBI Taxonomy" id="2952607"/>
    <lineage>
        <taxon>Bacteria</taxon>
        <taxon>Bacillati</taxon>
        <taxon>Actinomycetota</taxon>
        <taxon>Actinomycetes</taxon>
        <taxon>Kitasatosporales</taxon>
        <taxon>Streptomycetaceae</taxon>
        <taxon>Streptomyces</taxon>
    </lineage>
</organism>
<sequence>MTASLTCRQTLSLEAGSVYAWETAAGATGNILIDPAGSVARPCSAEGMPLGGMFLVKSVGNVENPHPDPGIRRAFLIAASVIFQEAERQGRLPDKVTRTYW</sequence>
<reference evidence="1 2" key="1">
    <citation type="submission" date="2022-05" db="EMBL/GenBank/DDBJ databases">
        <title>Streptomyces sp. nov. RY43-2 isolated from soil of a peat swamp forest.</title>
        <authorList>
            <person name="Kanchanasin P."/>
            <person name="Tanasupawat S."/>
            <person name="Phongsopitanun W."/>
        </authorList>
    </citation>
    <scope>NUCLEOTIDE SEQUENCE [LARGE SCALE GENOMIC DNA]</scope>
    <source>
        <strain evidence="1 2">RY43-2</strain>
    </source>
</reference>
<accession>A0ABT0ZJ12</accession>
<dbReference type="RefSeq" id="WP_252426940.1">
    <property type="nucleotide sequence ID" value="NZ_JAMWMR010000022.1"/>
</dbReference>
<protein>
    <submittedName>
        <fullName evidence="1">Uncharacterized protein</fullName>
    </submittedName>
</protein>
<proteinExistence type="predicted"/>
<gene>
    <name evidence="1" type="ORF">NGF19_22520</name>
</gene>
<dbReference type="Proteomes" id="UP001523219">
    <property type="component" value="Unassembled WGS sequence"/>
</dbReference>
<keyword evidence="2" id="KW-1185">Reference proteome</keyword>
<comment type="caution">
    <text evidence="1">The sequence shown here is derived from an EMBL/GenBank/DDBJ whole genome shotgun (WGS) entry which is preliminary data.</text>
</comment>
<evidence type="ECO:0000313" key="2">
    <source>
        <dbReference type="Proteomes" id="UP001523219"/>
    </source>
</evidence>
<evidence type="ECO:0000313" key="1">
    <source>
        <dbReference type="EMBL" id="MCN9243527.1"/>
    </source>
</evidence>